<evidence type="ECO:0000313" key="2">
    <source>
        <dbReference type="EMBL" id="SDC02933.1"/>
    </source>
</evidence>
<accession>A0A1G6I983</accession>
<dbReference type="InterPro" id="IPR051541">
    <property type="entry name" value="PTS_SugarTrans_NitroReg"/>
</dbReference>
<gene>
    <name evidence="2" type="ORF">SAMN04487824_10268</name>
</gene>
<reference evidence="3" key="1">
    <citation type="submission" date="2016-10" db="EMBL/GenBank/DDBJ databases">
        <authorList>
            <person name="Varghese N."/>
            <person name="Submissions S."/>
        </authorList>
    </citation>
    <scope>NUCLEOTIDE SEQUENCE [LARGE SCALE GENOMIC DNA]</scope>
    <source>
        <strain evidence="3">DSM 22619</strain>
    </source>
</reference>
<dbReference type="AlphaFoldDB" id="A0A1G6I983"/>
<evidence type="ECO:0000259" key="1">
    <source>
        <dbReference type="PROSITE" id="PS51094"/>
    </source>
</evidence>
<dbReference type="PROSITE" id="PS51094">
    <property type="entry name" value="PTS_EIIA_TYPE_2"/>
    <property type="match status" value="1"/>
</dbReference>
<organism evidence="2 3">
    <name type="scientific">Parafannyhessea umbonata</name>
    <dbReference type="NCBI Taxonomy" id="604330"/>
    <lineage>
        <taxon>Bacteria</taxon>
        <taxon>Bacillati</taxon>
        <taxon>Actinomycetota</taxon>
        <taxon>Coriobacteriia</taxon>
        <taxon>Coriobacteriales</taxon>
        <taxon>Atopobiaceae</taxon>
        <taxon>Parafannyhessea</taxon>
    </lineage>
</organism>
<keyword evidence="3" id="KW-1185">Reference proteome</keyword>
<dbReference type="SUPFAM" id="SSF55804">
    <property type="entry name" value="Phoshotransferase/anion transport protein"/>
    <property type="match status" value="1"/>
</dbReference>
<dbReference type="Pfam" id="PF00359">
    <property type="entry name" value="PTS_EIIA_2"/>
    <property type="match status" value="1"/>
</dbReference>
<dbReference type="Proteomes" id="UP000198528">
    <property type="component" value="Unassembled WGS sequence"/>
</dbReference>
<dbReference type="InterPro" id="IPR016152">
    <property type="entry name" value="PTrfase/Anion_transptr"/>
</dbReference>
<dbReference type="EMBL" id="FMZL01000002">
    <property type="protein sequence ID" value="SDC02933.1"/>
    <property type="molecule type" value="Genomic_DNA"/>
</dbReference>
<dbReference type="Gene3D" id="3.40.930.10">
    <property type="entry name" value="Mannitol-specific EII, Chain A"/>
    <property type="match status" value="1"/>
</dbReference>
<sequence>MLGKEIIMRELTAIDLDVDNYEQVFEIMGARFLEKGYVNEEYLPTIKEREAQYPTALPVEPYPIAIPHTMANAIIKPFIAPVRLKNTVEWGDMSDPDNKFNVKLVCMLGFKDPGEHIELLQILMYNFQKPEWVNPLFEAKTEDEFYDAFVKMEWTHD</sequence>
<dbReference type="CDD" id="cd00211">
    <property type="entry name" value="PTS_IIA_fru"/>
    <property type="match status" value="1"/>
</dbReference>
<evidence type="ECO:0000313" key="3">
    <source>
        <dbReference type="Proteomes" id="UP000198528"/>
    </source>
</evidence>
<name>A0A1G6I983_9ACTN</name>
<dbReference type="PANTHER" id="PTHR47738">
    <property type="entry name" value="PTS SYSTEM FRUCTOSE-LIKE EIIA COMPONENT-RELATED"/>
    <property type="match status" value="1"/>
</dbReference>
<feature type="domain" description="PTS EIIA type-2" evidence="1">
    <location>
        <begin position="5"/>
        <end position="152"/>
    </location>
</feature>
<proteinExistence type="predicted"/>
<dbReference type="PANTHER" id="PTHR47738:SF3">
    <property type="entry name" value="PHOSPHOTRANSFERASE SYSTEM MANNITOL_FRUCTOSE-SPECIFIC IIA DOMAIN CONTAINING PROTEIN"/>
    <property type="match status" value="1"/>
</dbReference>
<dbReference type="InterPro" id="IPR002178">
    <property type="entry name" value="PTS_EIIA_type-2_dom"/>
</dbReference>
<protein>
    <submittedName>
        <fullName evidence="2">PTS system, galactitol-specific IIA component</fullName>
    </submittedName>
</protein>